<protein>
    <submittedName>
        <fullName evidence="2">Uncharacterized protein</fullName>
    </submittedName>
</protein>
<feature type="region of interest" description="Disordered" evidence="1">
    <location>
        <begin position="146"/>
        <end position="174"/>
    </location>
</feature>
<dbReference type="AlphaFoldDB" id="A0A2T5UPY2"/>
<proteinExistence type="predicted"/>
<sequence>MAEREWRYYLPDLEETAEGDLDPALDPRIGRLLKSVGPRAKKILQQIGAEDMAGLAQLNRLLVGDVNFGTSTTLYCLRDHTARLIDAARHSWAEPGLRTLARCGGRTATLYWRCRTAYDTDPRSMAAFPLGKNLIVLEAVEHLSERDEMKNPNPVNLLTPEESRAGGWQAESRDEDGHLCTQQAPFFDDEEMVEYVNSEIARGKTVTIWPPADGHTRPEKTTD</sequence>
<dbReference type="RefSeq" id="WP_245926951.1">
    <property type="nucleotide sequence ID" value="NZ_QAYG01000016.1"/>
</dbReference>
<keyword evidence="3" id="KW-1185">Reference proteome</keyword>
<name>A0A2T5UPY2_9HYPH</name>
<dbReference type="EMBL" id="QAYG01000016">
    <property type="protein sequence ID" value="PTW53553.1"/>
    <property type="molecule type" value="Genomic_DNA"/>
</dbReference>
<accession>A0A2T5UPY2</accession>
<evidence type="ECO:0000256" key="1">
    <source>
        <dbReference type="SAM" id="MobiDB-lite"/>
    </source>
</evidence>
<gene>
    <name evidence="2" type="ORF">C8N35_1168</name>
</gene>
<comment type="caution">
    <text evidence="2">The sequence shown here is derived from an EMBL/GenBank/DDBJ whole genome shotgun (WGS) entry which is preliminary data.</text>
</comment>
<reference evidence="2 3" key="1">
    <citation type="submission" date="2018-04" db="EMBL/GenBank/DDBJ databases">
        <title>Genomic Encyclopedia of Archaeal and Bacterial Type Strains, Phase II (KMG-II): from individual species to whole genera.</title>
        <authorList>
            <person name="Goeker M."/>
        </authorList>
    </citation>
    <scope>NUCLEOTIDE SEQUENCE [LARGE SCALE GENOMIC DNA]</scope>
    <source>
        <strain evidence="2 3">DSM 23382</strain>
    </source>
</reference>
<dbReference type="Proteomes" id="UP000244081">
    <property type="component" value="Unassembled WGS sequence"/>
</dbReference>
<organism evidence="2 3">
    <name type="scientific">Breoghania corrubedonensis</name>
    <dbReference type="NCBI Taxonomy" id="665038"/>
    <lineage>
        <taxon>Bacteria</taxon>
        <taxon>Pseudomonadati</taxon>
        <taxon>Pseudomonadota</taxon>
        <taxon>Alphaproteobacteria</taxon>
        <taxon>Hyphomicrobiales</taxon>
        <taxon>Stappiaceae</taxon>
        <taxon>Breoghania</taxon>
    </lineage>
</organism>
<evidence type="ECO:0000313" key="3">
    <source>
        <dbReference type="Proteomes" id="UP000244081"/>
    </source>
</evidence>
<evidence type="ECO:0000313" key="2">
    <source>
        <dbReference type="EMBL" id="PTW53553.1"/>
    </source>
</evidence>